<dbReference type="Proteomes" id="UP000887579">
    <property type="component" value="Unplaced"/>
</dbReference>
<proteinExistence type="predicted"/>
<protein>
    <submittedName>
        <fullName evidence="2">CHK kinase-like domain-containing protein</fullName>
    </submittedName>
</protein>
<evidence type="ECO:0000313" key="1">
    <source>
        <dbReference type="Proteomes" id="UP000887579"/>
    </source>
</evidence>
<accession>A0AC34GTF4</accession>
<dbReference type="WBParaSite" id="ES5_v2.g7991.t1">
    <property type="protein sequence ID" value="ES5_v2.g7991.t1"/>
    <property type="gene ID" value="ES5_v2.g7991"/>
</dbReference>
<organism evidence="1 2">
    <name type="scientific">Panagrolaimus sp. ES5</name>
    <dbReference type="NCBI Taxonomy" id="591445"/>
    <lineage>
        <taxon>Eukaryota</taxon>
        <taxon>Metazoa</taxon>
        <taxon>Ecdysozoa</taxon>
        <taxon>Nematoda</taxon>
        <taxon>Chromadorea</taxon>
        <taxon>Rhabditida</taxon>
        <taxon>Tylenchina</taxon>
        <taxon>Panagrolaimomorpha</taxon>
        <taxon>Panagrolaimoidea</taxon>
        <taxon>Panagrolaimidae</taxon>
        <taxon>Panagrolaimus</taxon>
    </lineage>
</organism>
<name>A0AC34GTF4_9BILA</name>
<reference evidence="2" key="1">
    <citation type="submission" date="2022-11" db="UniProtKB">
        <authorList>
            <consortium name="WormBaseParasite"/>
        </authorList>
    </citation>
    <scope>IDENTIFICATION</scope>
</reference>
<evidence type="ECO:0000313" key="2">
    <source>
        <dbReference type="WBParaSite" id="ES5_v2.g7991.t1"/>
    </source>
</evidence>
<sequence length="397" mass="45482">MVEKINSEIFGTDFTVEFVLEKLKIGNPDFHQCDLKNLVKVDAKDITGGSAFFSQVITLNFEWNDPTILPKSVVLKVPGIQAVAKDDDNLEDTEAYLEFCHENELIVYKFLSNSSKEFNTSLKIPNVYYGSNYSRSHRKGLIIMDDLSVNGASLKLLPGLNNIQVENTVTELARIHALGWKSGKVREIELNAREDNFPGEMKQIAQQLRSLRPSVFNKLLDKIDNIYNDKVFSYAVYNDEIKFGFPPTLVHSDLWSSNILFEKRDNVITNNLLSIIDWQSGHPGNPSVDIGRLLGINTSVDYRRKNTERLLKHYYEIVCQEMDNKPPLTFDQLKYAYAAGMGYVTMFLTFGAPYYYDMPAVVGTDENRETLRTELLDRVQYFLEDTIEAYQRENITV</sequence>